<evidence type="ECO:0000313" key="2">
    <source>
        <dbReference type="Proteomes" id="UP000613002"/>
    </source>
</evidence>
<keyword evidence="2" id="KW-1185">Reference proteome</keyword>
<evidence type="ECO:0000313" key="1">
    <source>
        <dbReference type="EMBL" id="MBB3867409.1"/>
    </source>
</evidence>
<dbReference type="InterPro" id="IPR004860">
    <property type="entry name" value="LAGLIDADG_dom"/>
</dbReference>
<dbReference type="PRINTS" id="PR00379">
    <property type="entry name" value="INTEIN"/>
</dbReference>
<dbReference type="Gene3D" id="3.10.28.10">
    <property type="entry name" value="Homing endonucleases"/>
    <property type="match status" value="2"/>
</dbReference>
<dbReference type="Gene3D" id="1.10.10.60">
    <property type="entry name" value="Homeodomain-like"/>
    <property type="match status" value="1"/>
</dbReference>
<proteinExistence type="predicted"/>
<dbReference type="GO" id="GO:0004519">
    <property type="term" value="F:endonuclease activity"/>
    <property type="evidence" value="ECO:0007669"/>
    <property type="project" value="InterPro"/>
</dbReference>
<name>A0A6G9J7E1_9BACL</name>
<dbReference type="InterPro" id="IPR004042">
    <property type="entry name" value="Intein_endonuc_central"/>
</dbReference>
<organism evidence="1 2">
    <name type="scientific">Parageobacillus toebii NBRC 107807</name>
    <dbReference type="NCBI Taxonomy" id="1223503"/>
    <lineage>
        <taxon>Bacteria</taxon>
        <taxon>Bacillati</taxon>
        <taxon>Bacillota</taxon>
        <taxon>Bacilli</taxon>
        <taxon>Bacillales</taxon>
        <taxon>Anoxybacillaceae</taxon>
        <taxon>Parageobacillus</taxon>
    </lineage>
</organism>
<comment type="caution">
    <text evidence="1">The sequence shown here is derived from an EMBL/GenBank/DDBJ whole genome shotgun (WGS) entry which is preliminary data.</text>
</comment>
<protein>
    <submittedName>
        <fullName evidence="1">Transcriptional regulator with XRE-family HTH domain</fullName>
    </submittedName>
</protein>
<dbReference type="PROSITE" id="PS50819">
    <property type="entry name" value="INTEIN_ENDONUCLEASE"/>
    <property type="match status" value="1"/>
</dbReference>
<gene>
    <name evidence="1" type="ORF">HNR78_000283</name>
</gene>
<accession>A0A6G9J7E1</accession>
<dbReference type="SUPFAM" id="SSF55608">
    <property type="entry name" value="Homing endonucleases"/>
    <property type="match status" value="2"/>
</dbReference>
<reference evidence="1 2" key="1">
    <citation type="submission" date="2020-08" db="EMBL/GenBank/DDBJ databases">
        <title>Genomic Encyclopedia of Type Strains, Phase IV (KMG-IV): sequencing the most valuable type-strain genomes for metagenomic binning, comparative biology and taxonomic classification.</title>
        <authorList>
            <person name="Goeker M."/>
        </authorList>
    </citation>
    <scope>NUCLEOTIDE SEQUENCE [LARGE SCALE GENOMIC DNA]</scope>
    <source>
        <strain evidence="1 2">DSM 14590</strain>
    </source>
</reference>
<dbReference type="Proteomes" id="UP000613002">
    <property type="component" value="Unassembled WGS sequence"/>
</dbReference>
<dbReference type="Pfam" id="PF14528">
    <property type="entry name" value="LAGLIDADG_3"/>
    <property type="match status" value="1"/>
</dbReference>
<dbReference type="InterPro" id="IPR027434">
    <property type="entry name" value="Homing_endonucl"/>
</dbReference>
<dbReference type="Pfam" id="PF06056">
    <property type="entry name" value="Terminase_5"/>
    <property type="match status" value="1"/>
</dbReference>
<dbReference type="AlphaFoldDB" id="A0A6G9J7E1"/>
<dbReference type="EMBL" id="JACICZ010000001">
    <property type="protein sequence ID" value="MBB3867409.1"/>
    <property type="molecule type" value="Genomic_DNA"/>
</dbReference>
<dbReference type="InterPro" id="IPR010332">
    <property type="entry name" value="ATPase_terminase-su_N"/>
</dbReference>
<sequence length="300" mass="35192">MGAMEGVNRNARQRRYEARDKEEIMKKAKYLHEQGYSQVKIAEMLGINRGTLKRWNEEMKMFEIRKPGEAGKLANKKYNYNEDYFADIKTPNQAYLAGYILGDGTIVNRKKSKRLILTLAEEDKQLLYDIAKELNMEEAIKFRKKNAPNEQNKYSLVINSTKMCNDLIRLGITSQKSGSEPWIEFNNDALQWSFLRGVFDADGNIRVYQRYYPDRNKTYLRARFGITGSRQLLEGILKFLKSKDIAQNVNTLTEKAGCFDLYISSIEDLRKIFHYLYQHGDIKLNRKYEKFSDLFFDDIV</sequence>
<dbReference type="InterPro" id="IPR006142">
    <property type="entry name" value="INTEIN"/>
</dbReference>
<dbReference type="GO" id="GO:0016539">
    <property type="term" value="P:intein-mediated protein splicing"/>
    <property type="evidence" value="ECO:0007669"/>
    <property type="project" value="InterPro"/>
</dbReference>